<dbReference type="Proteomes" id="UP000037510">
    <property type="component" value="Unassembled WGS sequence"/>
</dbReference>
<organism evidence="2 3">
    <name type="scientific">Operophtera brumata</name>
    <name type="common">Winter moth</name>
    <name type="synonym">Phalaena brumata</name>
    <dbReference type="NCBI Taxonomy" id="104452"/>
    <lineage>
        <taxon>Eukaryota</taxon>
        <taxon>Metazoa</taxon>
        <taxon>Ecdysozoa</taxon>
        <taxon>Arthropoda</taxon>
        <taxon>Hexapoda</taxon>
        <taxon>Insecta</taxon>
        <taxon>Pterygota</taxon>
        <taxon>Neoptera</taxon>
        <taxon>Endopterygota</taxon>
        <taxon>Lepidoptera</taxon>
        <taxon>Glossata</taxon>
        <taxon>Ditrysia</taxon>
        <taxon>Geometroidea</taxon>
        <taxon>Geometridae</taxon>
        <taxon>Larentiinae</taxon>
        <taxon>Operophtera</taxon>
    </lineage>
</organism>
<keyword evidence="1" id="KW-1133">Transmembrane helix</keyword>
<evidence type="ECO:0000256" key="1">
    <source>
        <dbReference type="SAM" id="Phobius"/>
    </source>
</evidence>
<gene>
    <name evidence="2" type="ORF">OBRU01_11745</name>
</gene>
<dbReference type="SUPFAM" id="SSF52540">
    <property type="entry name" value="P-loop containing nucleoside triphosphate hydrolases"/>
    <property type="match status" value="1"/>
</dbReference>
<dbReference type="GO" id="GO:0016020">
    <property type="term" value="C:membrane"/>
    <property type="evidence" value="ECO:0007669"/>
    <property type="project" value="InterPro"/>
</dbReference>
<dbReference type="InterPro" id="IPR026082">
    <property type="entry name" value="ABCA"/>
</dbReference>
<dbReference type="PANTHER" id="PTHR19229">
    <property type="entry name" value="ATP-BINDING CASSETTE TRANSPORTER SUBFAMILY A ABCA"/>
    <property type="match status" value="1"/>
</dbReference>
<name>A0A0L7LBI1_OPEBR</name>
<sequence length="453" mass="51665">MTQCEMQTMCELYPTSCCVRENSHFEWEEPGILRYLVLMLISCAIFWTVLMLIEYRLLNRSPPPVDASRVDADVADEERHVARVDKSSLAQHGLVARGLSKYYGKHLAVDQERHVARVDKLSLAQHGLVARGLSKYYGKHLAVDQVSFRYCPQFDALFNELTGRETLRLFSLLRGLRAGATDLQATTLATSLGFLKHLDKRVWRAVRSVQKSGRGVVLTSHSMEECEALCSRLTIMVNGRFQCLGTPQHLKNKFSEGYTLTIKLKLDDHARNSTIGSVTDTVKHFGRISRSANVLLARSQHALVQNVRHYGASEARPRRRILQYLADNLRTNILAIHQIPKRRVGGLMELWANQLQRYRSQFVFVVKEYLYGDCTTCTKILLSYDKQIISYRHVALSRAGPLAFYPFLAAVAAHMLSRIRAHRIKMQVLCVNWNIYQRGVQVGNVLMITQCEQ</sequence>
<proteinExistence type="predicted"/>
<dbReference type="Gene3D" id="3.40.50.300">
    <property type="entry name" value="P-loop containing nucleotide triphosphate hydrolases"/>
    <property type="match status" value="1"/>
</dbReference>
<evidence type="ECO:0000313" key="2">
    <source>
        <dbReference type="EMBL" id="KOB72847.1"/>
    </source>
</evidence>
<keyword evidence="3" id="KW-1185">Reference proteome</keyword>
<dbReference type="GO" id="GO:0005319">
    <property type="term" value="F:lipid transporter activity"/>
    <property type="evidence" value="ECO:0007669"/>
    <property type="project" value="TreeGrafter"/>
</dbReference>
<feature type="transmembrane region" description="Helical" evidence="1">
    <location>
        <begin position="32"/>
        <end position="53"/>
    </location>
</feature>
<dbReference type="InterPro" id="IPR027417">
    <property type="entry name" value="P-loop_NTPase"/>
</dbReference>
<evidence type="ECO:0000313" key="3">
    <source>
        <dbReference type="Proteomes" id="UP000037510"/>
    </source>
</evidence>
<dbReference type="EMBL" id="JTDY01001802">
    <property type="protein sequence ID" value="KOB72847.1"/>
    <property type="molecule type" value="Genomic_DNA"/>
</dbReference>
<dbReference type="STRING" id="104452.A0A0L7LBI1"/>
<comment type="caution">
    <text evidence="2">The sequence shown here is derived from an EMBL/GenBank/DDBJ whole genome shotgun (WGS) entry which is preliminary data.</text>
</comment>
<dbReference type="AlphaFoldDB" id="A0A0L7LBI1"/>
<dbReference type="PANTHER" id="PTHR19229:SF250">
    <property type="entry name" value="ABC TRANSPORTER DOMAIN-CONTAINING PROTEIN-RELATED"/>
    <property type="match status" value="1"/>
</dbReference>
<protein>
    <submittedName>
        <fullName evidence="2">ATP-binding cassette sub-family A member 7</fullName>
    </submittedName>
</protein>
<accession>A0A0L7LBI1</accession>
<dbReference type="GO" id="GO:0005524">
    <property type="term" value="F:ATP binding"/>
    <property type="evidence" value="ECO:0007669"/>
    <property type="project" value="UniProtKB-KW"/>
</dbReference>
<dbReference type="GO" id="GO:0140359">
    <property type="term" value="F:ABC-type transporter activity"/>
    <property type="evidence" value="ECO:0007669"/>
    <property type="project" value="InterPro"/>
</dbReference>
<reference evidence="2 3" key="1">
    <citation type="journal article" date="2015" name="Genome Biol. Evol.">
        <title>The genome of winter moth (Operophtera brumata) provides a genomic perspective on sexual dimorphism and phenology.</title>
        <authorList>
            <person name="Derks M.F."/>
            <person name="Smit S."/>
            <person name="Salis L."/>
            <person name="Schijlen E."/>
            <person name="Bossers A."/>
            <person name="Mateman C."/>
            <person name="Pijl A.S."/>
            <person name="de Ridder D."/>
            <person name="Groenen M.A."/>
            <person name="Visser M.E."/>
            <person name="Megens H.J."/>
        </authorList>
    </citation>
    <scope>NUCLEOTIDE SEQUENCE [LARGE SCALE GENOMIC DNA]</scope>
    <source>
        <strain evidence="2">WM2013NL</strain>
        <tissue evidence="2">Head and thorax</tissue>
    </source>
</reference>
<keyword evidence="2" id="KW-0067">ATP-binding</keyword>
<keyword evidence="1" id="KW-0472">Membrane</keyword>
<keyword evidence="2" id="KW-0547">Nucleotide-binding</keyword>
<keyword evidence="1" id="KW-0812">Transmembrane</keyword>